<dbReference type="Gene3D" id="1.10.1370.10">
    <property type="entry name" value="Neurolysin, domain 3"/>
    <property type="match status" value="1"/>
</dbReference>
<dbReference type="InterPro" id="IPR045090">
    <property type="entry name" value="Pept_M3A_M3B"/>
</dbReference>
<dbReference type="InterPro" id="IPR024077">
    <property type="entry name" value="Neurolysin/TOP_dom2"/>
</dbReference>
<dbReference type="SUPFAM" id="SSF55486">
    <property type="entry name" value="Metalloproteases ('zincins'), catalytic domain"/>
    <property type="match status" value="1"/>
</dbReference>
<dbReference type="GO" id="GO:0005758">
    <property type="term" value="C:mitochondrial intermembrane space"/>
    <property type="evidence" value="ECO:0007669"/>
    <property type="project" value="TreeGrafter"/>
</dbReference>
<dbReference type="InterPro" id="IPR001567">
    <property type="entry name" value="Pept_M3A_M3B_dom"/>
</dbReference>
<feature type="transmembrane region" description="Helical" evidence="9">
    <location>
        <begin position="79"/>
        <end position="101"/>
    </location>
</feature>
<dbReference type="CDD" id="cd06455">
    <property type="entry name" value="M3A_TOP"/>
    <property type="match status" value="1"/>
</dbReference>
<reference evidence="11 12" key="1">
    <citation type="journal article" date="2020" name="bioRxiv">
        <title>Whole genome comparisons of ergot fungi reveals the divergence and evolution of species within the genus Claviceps are the result of varying mechanisms driving genome evolution and host range expansion.</title>
        <authorList>
            <person name="Wyka S.A."/>
            <person name="Mondo S.J."/>
            <person name="Liu M."/>
            <person name="Dettman J."/>
            <person name="Nalam V."/>
            <person name="Broders K.D."/>
        </authorList>
    </citation>
    <scope>NUCLEOTIDE SEQUENCE [LARGE SCALE GENOMIC DNA]</scope>
    <source>
        <strain evidence="11 12">Clav52</strain>
    </source>
</reference>
<feature type="non-terminal residue" evidence="11">
    <location>
        <position position="737"/>
    </location>
</feature>
<dbReference type="PANTHER" id="PTHR11804">
    <property type="entry name" value="PROTEASE M3 THIMET OLIGOPEPTIDASE-RELATED"/>
    <property type="match status" value="1"/>
</dbReference>
<dbReference type="GO" id="GO:0006518">
    <property type="term" value="P:peptide metabolic process"/>
    <property type="evidence" value="ECO:0007669"/>
    <property type="project" value="TreeGrafter"/>
</dbReference>
<dbReference type="PANTHER" id="PTHR11804:SF84">
    <property type="entry name" value="SACCHAROLYSIN"/>
    <property type="match status" value="1"/>
</dbReference>
<evidence type="ECO:0000256" key="3">
    <source>
        <dbReference type="ARBA" id="ARBA00022723"/>
    </source>
</evidence>
<dbReference type="InterPro" id="IPR024079">
    <property type="entry name" value="MetalloPept_cat_dom_sf"/>
</dbReference>
<organism evidence="11 12">
    <name type="scientific">Claviceps aff. purpurea</name>
    <dbReference type="NCBI Taxonomy" id="1967640"/>
    <lineage>
        <taxon>Eukaryota</taxon>
        <taxon>Fungi</taxon>
        <taxon>Dikarya</taxon>
        <taxon>Ascomycota</taxon>
        <taxon>Pezizomycotina</taxon>
        <taxon>Sordariomycetes</taxon>
        <taxon>Hypocreomycetidae</taxon>
        <taxon>Hypocreales</taxon>
        <taxon>Clavicipitaceae</taxon>
        <taxon>Claviceps</taxon>
    </lineage>
</organism>
<proteinExistence type="inferred from homology"/>
<comment type="similarity">
    <text evidence="1 7">Belongs to the peptidase M3 family.</text>
</comment>
<keyword evidence="2 7" id="KW-0645">Protease</keyword>
<dbReference type="Gene3D" id="1.20.1050.40">
    <property type="entry name" value="Endopeptidase. Chain P, domain 1"/>
    <property type="match status" value="1"/>
</dbReference>
<dbReference type="Gene3D" id="3.40.390.10">
    <property type="entry name" value="Collagenase (Catalytic Domain)"/>
    <property type="match status" value="1"/>
</dbReference>
<evidence type="ECO:0000256" key="5">
    <source>
        <dbReference type="ARBA" id="ARBA00022833"/>
    </source>
</evidence>
<protein>
    <recommendedName>
        <fullName evidence="10">Peptidase M3A/M3B catalytic domain-containing protein</fullName>
    </recommendedName>
</protein>
<keyword evidence="9" id="KW-1133">Transmembrane helix</keyword>
<gene>
    <name evidence="11" type="ORF">E4U09_003698</name>
</gene>
<dbReference type="InterPro" id="IPR024080">
    <property type="entry name" value="Neurolysin/TOP_N"/>
</dbReference>
<dbReference type="AlphaFoldDB" id="A0A9P7TXR1"/>
<keyword evidence="4 7" id="KW-0378">Hydrolase</keyword>
<evidence type="ECO:0000256" key="6">
    <source>
        <dbReference type="ARBA" id="ARBA00023049"/>
    </source>
</evidence>
<dbReference type="FunFam" id="3.40.390.10:FF:000074">
    <property type="entry name" value="Metalloprotease"/>
    <property type="match status" value="1"/>
</dbReference>
<keyword evidence="6 7" id="KW-0482">Metalloprotease</keyword>
<dbReference type="GO" id="GO:0046872">
    <property type="term" value="F:metal ion binding"/>
    <property type="evidence" value="ECO:0007669"/>
    <property type="project" value="UniProtKB-UniRule"/>
</dbReference>
<evidence type="ECO:0000256" key="1">
    <source>
        <dbReference type="ARBA" id="ARBA00006040"/>
    </source>
</evidence>
<keyword evidence="12" id="KW-1185">Reference proteome</keyword>
<evidence type="ECO:0000259" key="10">
    <source>
        <dbReference type="Pfam" id="PF01432"/>
    </source>
</evidence>
<sequence>MVKSLRLKWSSGQRGSNLPKLPPLKPQDLHPGHSTGRGRLNIASLEILSFVLAGLPTATSPALLLSPSVTLDRRRPYKLSLPLVAITALVLIIAIAAANLASSRASFRITALVNQVRSRVGIASQSQSQFRSRLFTTSNAMTGDKYLNPPQAPPLFTHTPESILQVVNSNNARTKAVLDQVVADIKPENATFANVLEPNLLSDNVLQVSNNIVMFYQYVSGSKELREASTKAQGISDDFFIELKLREDVFKLVDAAYATRETQNLQAEQLHLIDKERQQYIRNGLLLPAGPQRDRFKEVQKRLSQLCLQCSKNMNDEMGGVWFTADELEGVPSDELDISQLEKGTGENEGKVKVSFKYTHLFPMSKYAAREDTRRIYTSAEANKMSNNVPLFREIIALRDEAARLIGYPDHASLIISEKMAKSPERVNEFLGDLRKRLAPGGVKESEHLLEYKKKFCQERGAPFDGNLNLWDVSFYSRIMKETEYSIDENEVSQYFPVQSTYQGMIKIFEQIFGFVFVELSKEDRSRLSSTGKSEDIAWHEDVIIYSVWDDEAAGSGFVGYLYLDLHPRDNKYGHNANFNIEPGYIRQDGSRNYCATALVCNFSKPSANRPGLLKHHEVVTLFHELGHGIHNLASRTRYSYFHGTSVSRDFVEAPSQMLENWCWHPSVLKFLSRKWDSGETIPDDMVEKLIKTKHFNSASANLRQLLYGIFDMTIHTPKSHQEAEDMPIAKIWNDLR</sequence>
<dbReference type="GO" id="GO:0006508">
    <property type="term" value="P:proteolysis"/>
    <property type="evidence" value="ECO:0007669"/>
    <property type="project" value="UniProtKB-KW"/>
</dbReference>
<keyword evidence="9" id="KW-0472">Membrane</keyword>
<evidence type="ECO:0000313" key="12">
    <source>
        <dbReference type="Proteomes" id="UP000707071"/>
    </source>
</evidence>
<accession>A0A9P7TXR1</accession>
<keyword evidence="5 7" id="KW-0862">Zinc</keyword>
<evidence type="ECO:0000256" key="7">
    <source>
        <dbReference type="RuleBase" id="RU003435"/>
    </source>
</evidence>
<evidence type="ECO:0000256" key="9">
    <source>
        <dbReference type="SAM" id="Phobius"/>
    </source>
</evidence>
<feature type="domain" description="Peptidase M3A/M3B catalytic" evidence="10">
    <location>
        <begin position="370"/>
        <end position="736"/>
    </location>
</feature>
<evidence type="ECO:0000256" key="4">
    <source>
        <dbReference type="ARBA" id="ARBA00022801"/>
    </source>
</evidence>
<comment type="cofactor">
    <cofactor evidence="7">
        <name>Zn(2+)</name>
        <dbReference type="ChEBI" id="CHEBI:29105"/>
    </cofactor>
    <text evidence="7">Binds 1 zinc ion.</text>
</comment>
<evidence type="ECO:0000256" key="8">
    <source>
        <dbReference type="SAM" id="MobiDB-lite"/>
    </source>
</evidence>
<dbReference type="Pfam" id="PF01432">
    <property type="entry name" value="Peptidase_M3"/>
    <property type="match status" value="1"/>
</dbReference>
<name>A0A9P7TXR1_9HYPO</name>
<feature type="region of interest" description="Disordered" evidence="8">
    <location>
        <begin position="1"/>
        <end position="35"/>
    </location>
</feature>
<dbReference type="Proteomes" id="UP000707071">
    <property type="component" value="Unassembled WGS sequence"/>
</dbReference>
<dbReference type="GO" id="GO:0004222">
    <property type="term" value="F:metalloendopeptidase activity"/>
    <property type="evidence" value="ECO:0007669"/>
    <property type="project" value="InterPro"/>
</dbReference>
<dbReference type="EMBL" id="SRRH01000298">
    <property type="protein sequence ID" value="KAG6291795.1"/>
    <property type="molecule type" value="Genomic_DNA"/>
</dbReference>
<evidence type="ECO:0000313" key="11">
    <source>
        <dbReference type="EMBL" id="KAG6291795.1"/>
    </source>
</evidence>
<keyword evidence="3 7" id="KW-0479">Metal-binding</keyword>
<evidence type="ECO:0000256" key="2">
    <source>
        <dbReference type="ARBA" id="ARBA00022670"/>
    </source>
</evidence>
<comment type="caution">
    <text evidence="11">The sequence shown here is derived from an EMBL/GenBank/DDBJ whole genome shotgun (WGS) entry which is preliminary data.</text>
</comment>
<keyword evidence="9" id="KW-0812">Transmembrane</keyword>